<evidence type="ECO:0000256" key="1">
    <source>
        <dbReference type="ARBA" id="ARBA00022574"/>
    </source>
</evidence>
<dbReference type="PROSITE" id="PS50294">
    <property type="entry name" value="WD_REPEATS_REGION"/>
    <property type="match status" value="5"/>
</dbReference>
<feature type="repeat" description="WD" evidence="3">
    <location>
        <begin position="1291"/>
        <end position="1322"/>
    </location>
</feature>
<protein>
    <recommendedName>
        <fullName evidence="7">WD repeat-containing protein 55 homolog</fullName>
    </recommendedName>
</protein>
<feature type="region of interest" description="Disordered" evidence="4">
    <location>
        <begin position="1"/>
        <end position="49"/>
    </location>
</feature>
<organism evidence="5 6">
    <name type="scientific">Helicostylum pulchrum</name>
    <dbReference type="NCBI Taxonomy" id="562976"/>
    <lineage>
        <taxon>Eukaryota</taxon>
        <taxon>Fungi</taxon>
        <taxon>Fungi incertae sedis</taxon>
        <taxon>Mucoromycota</taxon>
        <taxon>Mucoromycotina</taxon>
        <taxon>Mucoromycetes</taxon>
        <taxon>Mucorales</taxon>
        <taxon>Mucorineae</taxon>
        <taxon>Mucoraceae</taxon>
        <taxon>Helicostylum</taxon>
    </lineage>
</organism>
<dbReference type="InterPro" id="IPR019775">
    <property type="entry name" value="WD40_repeat_CS"/>
</dbReference>
<keyword evidence="6" id="KW-1185">Reference proteome</keyword>
<dbReference type="PANTHER" id="PTHR19856">
    <property type="entry name" value="WD-REPEATCONTAINING PROTEIN WDR1"/>
    <property type="match status" value="1"/>
</dbReference>
<dbReference type="CDD" id="cd00200">
    <property type="entry name" value="WD40"/>
    <property type="match status" value="1"/>
</dbReference>
<evidence type="ECO:0000313" key="5">
    <source>
        <dbReference type="EMBL" id="GAA5801519.1"/>
    </source>
</evidence>
<dbReference type="Pfam" id="PF00400">
    <property type="entry name" value="WD40"/>
    <property type="match status" value="5"/>
</dbReference>
<dbReference type="InterPro" id="IPR036322">
    <property type="entry name" value="WD40_repeat_dom_sf"/>
</dbReference>
<evidence type="ECO:0008006" key="7">
    <source>
        <dbReference type="Google" id="ProtNLM"/>
    </source>
</evidence>
<feature type="repeat" description="WD" evidence="3">
    <location>
        <begin position="1546"/>
        <end position="1583"/>
    </location>
</feature>
<name>A0ABP9Y3E5_9FUNG</name>
<feature type="repeat" description="WD" evidence="3">
    <location>
        <begin position="1157"/>
        <end position="1198"/>
    </location>
</feature>
<evidence type="ECO:0000256" key="2">
    <source>
        <dbReference type="ARBA" id="ARBA00022737"/>
    </source>
</evidence>
<sequence>MHSKKKQRVKFEGSSNRIPSWRTPGLKREWMENEAESSTSSTSSTKRVKNDTDNNLYIEALSNEMRIRLTNKIRMCLDNEDDINTLKTQCLNATRLERGTVTTAEQKANVPATTIEKFLKRQKKGNIEYWLDFVAENFDSTTLKKDLPKDILHQFLAIISKTLVESTDYITTYGVQLFKMLIQFKDKRFELDEANNVVLSSIQVPKLKEYLPSDFNVDQPNQCLPPAPDRDFMNSDSFNKQLKSLFDTSHLQLIQSTYFGSRGPTQSTLQKSPLHKVSVDHIPPKNGQRQSLDVYIMKQALVKYTKSTEDCANAPKWRKRAERCNERIKTYIEVLKEEKLKRSVEDEYLVSDDKNKNNDKEQEDDNIEELEQEMFSEHNPVSASDLLRLEDERPLKNTDVNRNRLNVLQTILRNLIYKYDGKSILTKQIQDVSNDINEKEINVCKLIVDLMQPPGHLNALPMDASAIYSLFCGNNTGDGVKKLEIYGFDGKVILSRQLVNEQKDAVFSSFFDLPEITNTAYSFNQKFNHVITFLPGLKTAILSGTLIRGTSSSNSCKVTTQKNDSKVTPKQLSISAKRDINDMIALLKTESNAIGLQLKNAVQIRKNSIITSDIKQQEKLLKKHYNNETIVIKERLKATKSKIYNFQKQLNTSEYGKDFTIKDGQNIGKKFEITKDNYKCFERTEDIELDEQVRYSDDLLFSGTDNGLVTMTETAKLDINQVKFHLKLFNKYSILNDIKEDDQGAALNFSNDDINKATLCKTFKVHSSDLQFRSGVKTSMMKLEKLKKQTDAGKVVMDIERSFMNMNIENANNIQEVDDMMDNKYKRRNDIRNFYYSNVQIKQKRRTEIQQKKCFDRTCSPERQFTSSKGNKQPIMLTGDRGYFLKTKNGTLVKEVRGTAVCSNKHCILALKHGTRKGRHAVSATAICISGSAMLLLKMQHPSFRYNDYNSETNTDDFRKKAEIFLNRNTSRPAIDDEYTFAPLPYTCRGESIKLDTDPKGESFTYTNGKSVFIRNLENPSIATEYVGHKAQTSVARFSPSGYYMASGDVNGNIRIWDTVNEEHILKNEIRPISGKISDIAWDSESKRLIGVGEGKESFGHAFSFDTLSSVGEITGHSKVINSVSIRQQRPFKAVTASDDMTVAFFTGVPFKYVKTIRDHTRFVHSVQFSPDGDFFASAGADGKIFLYDGKTGDKIDELSTTENTHTAGVFSIAWSPDSTQLLSSSADYTAKIWDVNAKTVVNTFEINSAANPVDNQQVGNLWKGNHIVTASLSGEFSYLDKNTGKISRSIDGHNKAITALSVSKEDTFFTGSYDGRVFGWKYGSETDHTAAERVKGDGHKNQVTALSSIDNELVSAAMDDTIRHGSIADCKFTEKIVSTESLPSSISVSNDRTIVAATRDSVLIYNGQLEKIGQLEDPGFTPSTAEISLDSKTVFVGGQDNKVRVYDLSEGNLTLSGELDRNLGNITSLAVHPQLNLLAVGDSVGKIFVYDTETKEPVIQKWVFHSSRITSLDWSKCGGYLVSGSIDTNVYVWCRENPFKKVAIKNAHVDAVNNVKFLNNTSDLTVVSVGQDAAVRVWSVTF</sequence>
<feature type="repeat" description="WD" evidence="3">
    <location>
        <begin position="1026"/>
        <end position="1067"/>
    </location>
</feature>
<reference evidence="5 6" key="1">
    <citation type="submission" date="2024-04" db="EMBL/GenBank/DDBJ databases">
        <title>genome sequences of Mucor flavus KT1a and Helicostylum pulchrum KT1b strains isolation_sourced from the surface of a dry-aged beef.</title>
        <authorList>
            <person name="Toyotome T."/>
            <person name="Hosono M."/>
            <person name="Torimaru M."/>
            <person name="Fukuda K."/>
            <person name="Mikami N."/>
        </authorList>
    </citation>
    <scope>NUCLEOTIDE SEQUENCE [LARGE SCALE GENOMIC DNA]</scope>
    <source>
        <strain evidence="5 6">KT1b</strain>
    </source>
</reference>
<dbReference type="Proteomes" id="UP001476247">
    <property type="component" value="Unassembled WGS sequence"/>
</dbReference>
<dbReference type="InterPro" id="IPR015943">
    <property type="entry name" value="WD40/YVTN_repeat-like_dom_sf"/>
</dbReference>
<keyword evidence="2" id="KW-0677">Repeat</keyword>
<comment type="caution">
    <text evidence="5">The sequence shown here is derived from an EMBL/GenBank/DDBJ whole genome shotgun (WGS) entry which is preliminary data.</text>
</comment>
<dbReference type="PROSITE" id="PS00678">
    <property type="entry name" value="WD_REPEATS_1"/>
    <property type="match status" value="1"/>
</dbReference>
<dbReference type="EMBL" id="BAABUJ010000019">
    <property type="protein sequence ID" value="GAA5801519.1"/>
    <property type="molecule type" value="Genomic_DNA"/>
</dbReference>
<evidence type="ECO:0000256" key="4">
    <source>
        <dbReference type="SAM" id="MobiDB-lite"/>
    </source>
</evidence>
<dbReference type="SMART" id="SM00320">
    <property type="entry name" value="WD40"/>
    <property type="match status" value="11"/>
</dbReference>
<dbReference type="Gene3D" id="2.130.10.10">
    <property type="entry name" value="YVTN repeat-like/Quinoprotein amine dehydrogenase"/>
    <property type="match status" value="2"/>
</dbReference>
<keyword evidence="1 3" id="KW-0853">WD repeat</keyword>
<gene>
    <name evidence="5" type="ORF">HPULCUR_006967</name>
</gene>
<dbReference type="PANTHER" id="PTHR19856:SF0">
    <property type="entry name" value="WD REPEAT-CONTAINING PROTEIN 1"/>
    <property type="match status" value="1"/>
</dbReference>
<evidence type="ECO:0000256" key="3">
    <source>
        <dbReference type="PROSITE-ProRule" id="PRU00221"/>
    </source>
</evidence>
<feature type="repeat" description="WD" evidence="3">
    <location>
        <begin position="1203"/>
        <end position="1244"/>
    </location>
</feature>
<dbReference type="PROSITE" id="PS50082">
    <property type="entry name" value="WD_REPEATS_2"/>
    <property type="match status" value="6"/>
</dbReference>
<dbReference type="InterPro" id="IPR001680">
    <property type="entry name" value="WD40_rpt"/>
</dbReference>
<evidence type="ECO:0000313" key="6">
    <source>
        <dbReference type="Proteomes" id="UP001476247"/>
    </source>
</evidence>
<feature type="repeat" description="WD" evidence="3">
    <location>
        <begin position="1506"/>
        <end position="1534"/>
    </location>
</feature>
<dbReference type="SUPFAM" id="SSF50978">
    <property type="entry name" value="WD40 repeat-like"/>
    <property type="match status" value="2"/>
</dbReference>
<proteinExistence type="predicted"/>
<accession>A0ABP9Y3E5</accession>